<evidence type="ECO:0000256" key="1">
    <source>
        <dbReference type="ARBA" id="ARBA00008894"/>
    </source>
</evidence>
<feature type="domain" description="Disease resistance N-terminal" evidence="8">
    <location>
        <begin position="709"/>
        <end position="780"/>
    </location>
</feature>
<dbReference type="GO" id="GO:0009626">
    <property type="term" value="P:plant-type hypersensitive response"/>
    <property type="evidence" value="ECO:0007669"/>
    <property type="project" value="UniProtKB-ARBA"/>
</dbReference>
<keyword evidence="2" id="KW-0433">Leucine-rich repeat</keyword>
<dbReference type="InterPro" id="IPR006553">
    <property type="entry name" value="Leu-rich_rpt_Cys-con_subtyp"/>
</dbReference>
<feature type="domain" description="Disease resistance protein winged helix" evidence="11">
    <location>
        <begin position="1133"/>
        <end position="1204"/>
    </location>
</feature>
<evidence type="ECO:0000256" key="5">
    <source>
        <dbReference type="ARBA" id="ARBA00022821"/>
    </source>
</evidence>
<dbReference type="Gene3D" id="3.80.10.10">
    <property type="entry name" value="Ribonuclease Inhibitor"/>
    <property type="match status" value="3"/>
</dbReference>
<comment type="similarity">
    <text evidence="1">Belongs to the disease resistance NB-LRR family.</text>
</comment>
<feature type="domain" description="Transport inhibitor response 1" evidence="10">
    <location>
        <begin position="1717"/>
        <end position="1762"/>
    </location>
</feature>
<feature type="domain" description="Disease resistance R13L4/SHOC-2-like LRR" evidence="12">
    <location>
        <begin position="1253"/>
        <end position="1610"/>
    </location>
</feature>
<dbReference type="InterPro" id="IPR027417">
    <property type="entry name" value="P-loop_NTPase"/>
</dbReference>
<evidence type="ECO:0000313" key="14">
    <source>
        <dbReference type="Proteomes" id="UP000006038"/>
    </source>
</evidence>
<evidence type="ECO:0000313" key="13">
    <source>
        <dbReference type="EnsemblPlants" id="OB11G20260.1"/>
    </source>
</evidence>
<evidence type="ECO:0000259" key="10">
    <source>
        <dbReference type="Pfam" id="PF18791"/>
    </source>
</evidence>
<keyword evidence="14" id="KW-1185">Reference proteome</keyword>
<keyword evidence="4" id="KW-0547">Nucleotide-binding</keyword>
<dbReference type="Pfam" id="PF23598">
    <property type="entry name" value="LRR_14"/>
    <property type="match status" value="2"/>
</dbReference>
<dbReference type="Gene3D" id="1.10.10.10">
    <property type="entry name" value="Winged helix-like DNA-binding domain superfamily/Winged helix DNA-binding domain"/>
    <property type="match status" value="2"/>
</dbReference>
<dbReference type="Gene3D" id="3.40.50.300">
    <property type="entry name" value="P-loop containing nucleotide triphosphate hydrolases"/>
    <property type="match status" value="2"/>
</dbReference>
<dbReference type="Pfam" id="PF18052">
    <property type="entry name" value="Rx_N"/>
    <property type="match status" value="1"/>
</dbReference>
<dbReference type="InterPro" id="IPR058922">
    <property type="entry name" value="WHD_DRP"/>
</dbReference>
<dbReference type="PANTHER" id="PTHR23155:SF1087">
    <property type="entry name" value="OS11G0462900 PROTEIN"/>
    <property type="match status" value="1"/>
</dbReference>
<dbReference type="SUPFAM" id="SSF52540">
    <property type="entry name" value="P-loop containing nucleoside triphosphate hydrolases"/>
    <property type="match status" value="2"/>
</dbReference>
<dbReference type="InterPro" id="IPR041118">
    <property type="entry name" value="Rx_N"/>
</dbReference>
<feature type="domain" description="COI1 F-box" evidence="9">
    <location>
        <begin position="1663"/>
        <end position="1696"/>
    </location>
</feature>
<keyword evidence="3" id="KW-0677">Repeat</keyword>
<evidence type="ECO:0000256" key="6">
    <source>
        <dbReference type="ARBA" id="ARBA00023054"/>
    </source>
</evidence>
<dbReference type="InterPro" id="IPR044974">
    <property type="entry name" value="Disease_R_plants"/>
</dbReference>
<dbReference type="CDD" id="cd22159">
    <property type="entry name" value="F-box_AtTIR1-like"/>
    <property type="match status" value="1"/>
</dbReference>
<proteinExistence type="inferred from homology"/>
<keyword evidence="5" id="KW-0611">Plant defense</keyword>
<reference evidence="13" key="1">
    <citation type="journal article" date="2013" name="Nat. Commun.">
        <title>Whole-genome sequencing of Oryza brachyantha reveals mechanisms underlying Oryza genome evolution.</title>
        <authorList>
            <person name="Chen J."/>
            <person name="Huang Q."/>
            <person name="Gao D."/>
            <person name="Wang J."/>
            <person name="Lang Y."/>
            <person name="Liu T."/>
            <person name="Li B."/>
            <person name="Bai Z."/>
            <person name="Luis Goicoechea J."/>
            <person name="Liang C."/>
            <person name="Chen C."/>
            <person name="Zhang W."/>
            <person name="Sun S."/>
            <person name="Liao Y."/>
            <person name="Zhang X."/>
            <person name="Yang L."/>
            <person name="Song C."/>
            <person name="Wang M."/>
            <person name="Shi J."/>
            <person name="Liu G."/>
            <person name="Liu J."/>
            <person name="Zhou H."/>
            <person name="Zhou W."/>
            <person name="Yu Q."/>
            <person name="An N."/>
            <person name="Chen Y."/>
            <person name="Cai Q."/>
            <person name="Wang B."/>
            <person name="Liu B."/>
            <person name="Min J."/>
            <person name="Huang Y."/>
            <person name="Wu H."/>
            <person name="Li Z."/>
            <person name="Zhang Y."/>
            <person name="Yin Y."/>
            <person name="Song W."/>
            <person name="Jiang J."/>
            <person name="Jackson S.A."/>
            <person name="Wing R.A."/>
            <person name="Wang J."/>
            <person name="Chen M."/>
        </authorList>
    </citation>
    <scope>NUCLEOTIDE SEQUENCE [LARGE SCALE GENOMIC DNA]</scope>
    <source>
        <strain evidence="13">cv. IRGC 101232</strain>
    </source>
</reference>
<dbReference type="Proteomes" id="UP000006038">
    <property type="component" value="Chromosome 11"/>
</dbReference>
<dbReference type="InterPro" id="IPR041101">
    <property type="entry name" value="Transp_inhibit"/>
</dbReference>
<feature type="domain" description="Disease resistance protein winged helix" evidence="11">
    <location>
        <begin position="159"/>
        <end position="231"/>
    </location>
</feature>
<dbReference type="InterPro" id="IPR036388">
    <property type="entry name" value="WH-like_DNA-bd_sf"/>
</dbReference>
<dbReference type="SMART" id="SM00367">
    <property type="entry name" value="LRR_CC"/>
    <property type="match status" value="7"/>
</dbReference>
<evidence type="ECO:0000259" key="8">
    <source>
        <dbReference type="Pfam" id="PF18052"/>
    </source>
</evidence>
<dbReference type="STRING" id="4533.J3N890"/>
<dbReference type="Gene3D" id="1.20.1280.50">
    <property type="match status" value="1"/>
</dbReference>
<dbReference type="InterPro" id="IPR042197">
    <property type="entry name" value="Apaf_helical"/>
</dbReference>
<feature type="domain" description="Disease resistance R13L4/SHOC-2-like LRR" evidence="12">
    <location>
        <begin position="282"/>
        <end position="658"/>
    </location>
</feature>
<evidence type="ECO:0000256" key="3">
    <source>
        <dbReference type="ARBA" id="ARBA00022737"/>
    </source>
</evidence>
<sequence length="2233" mass="252624">MCTCRYFIVIDDLWHMNSWNTIRFVLPDSDHGSKVVTTTRFSNIARDVGDVYNLQPLSHGISKKLLCTRLFDDEGKCLERQSAEASDNFLEKCGGNPLGIIAIAGLLASKTEDDWSGIYNSIGFEDGINDVVQNTRRILSFCYYDMPSHLRTCLLYLSIFREDYEINKSLLIWKWIAEGLIHDEQDIGLFELGEGYLNELIIRGMILQPVEAHGTGYEIGCRVHDMVLDLVRSLSSEENFVTLLSSDEDHQNLSLTDANRIALQSRTVEKYHPQLAYVDMGQMRSFVAILSNIPVIPPSFQVLRVLALEDCKFIEGYTSNGLEHLGKLLHLRYLGLTRTHGFHRLPEEIGQDLKFLQTLDLYETDLEEVPFNVGLMTQLLCLRVDVGTRVPTGLITNLTSLQELWIYPTMKGYTIGSQFVKDLGKLRELRVLKTWILGWDQSMEIALVESLHNFHKIQHLELSGESYLGKGVTWEAGFPSSVHLRYLSLACMQLTRLPAWMNSSLLPNLSHLVVNVQFMQEQDMETLGRMPELRSLELQSCNKRVVNIKNSCGHIGYFQKLRSLISYSILILFGLDRSGVGIDAPATMPNLEYLQFTVHVRFLKDANHGFDKIISENLSSLQVVNATINCSYARIAEVEEAEAALTDAVNVHRNNPTLKMMRYNEYKMVSSDQTQQVYAIMPTNSTTLNVRQFEGRSRMIHTVSSSAGAMGSLLTKLDMLLDPGCRLPKAVRSSVQLLKCDLEEVATYLEDLLKVDDPHLMAKCWMKEVRELSYDIEDYTCDIEDNIKCVRSIHLNRKARFICKVNHLKINGAPRRLKWHQQIRNRVSKFRIYVQEAIERYERYDIHCCTDRHRYVCIGSMLPTPYDQIANLVIDRRTSEFIKRLANDGDQKLKMVSIVGCGGIGKTTLAKFFYTKFGGQFDCRAFIQVPQKPNMKSLFCDIISQVQQNNPRDDCKEFELIDNIRRHLQDKRYLIIIDNLSAASVWDILNQGFPENTQRSRIITTTRIKDVALNCCLQHLEYIFEMKPLEDNYSRKLFFNRLFGSESDCPRRLKEVSNKIVQICGGLPLALVIMASLLASQPVVSMELWTYICDTLSPDLWTDSTSDGIKQVLNLCYNNLPHYLKTCLLYLNMYPEGYKISKDALVKTWVAEGFIDAPKDLDVDKVAQSYFDELIGRRFIQPIQINYNDEVSSCTVHDLVRDLIAYKSVEENFIVTIECYRKNVVLIDMVRRLSLDFSDSKYAKVPANIERSQVRSLAFFGLFMCMPSITDFKLLRVLNLQLFGHLGDNTVDLTGISKLFQLKFLKITCNIGIELPLQMRGLKVLETVDMDTKVAAVPWDLFHLPGLLHLHLLLETNLLHSIAQMKSAMTLGSLDLSSNSSQGNMNNLQAIHLTCSTLPSEHLQRNMEALGCLLGTVGNLKTLAIVSGNYQKFDMFPGTSDATVSWDFLAPPPFLQRFEWQLHDCIFSQVPKWIGELSNLSILNIAVREFVNNHVDILRGLPALVSLSLNVHRESIEKVIFDRGGFSVLEYLEFCCTAPWLKFESNAMPSLRKLKLDFNAPRENIHGTAPISIEFLSSLKEIYAKIRGGGGGAESALTSVVINHPTNPRINLQLVDWISYDDEDNEHTIPSIGMADQFQEMVSGDSHDVRSSTRPNHVLDSIILEGILQLLTTAHDRNTASLVCRYWYHTEAETRHELFIGNCYAVSPSRVIERFRGLRSITLKGRPRFADFTLVPKGWGAYTTPWVSALGPAYPHLERIFLKRMTVTDNDLMLMAQSFPKLRELKLVSCDKFSATGLAIIAGQCRHLCVLDLINDRIEDTVNEQVDWISMFPQPSTSLESLMFECVDTPCNFQALEALVLRSPALRRLRVNHHVTVEQLCCLMAIAPNLTHLGTGVFRSRTGYPAGEAPTSVSDLATSFAACKSLISLSGFLDMNPEYLPAIYPVCANLTSLVLISMSITAQQLTPIIQCCGKLQTLCVSHTVGDDALCAVAKTCFDLRVLRVFRLFASSRYDLSVSDVGLEAIARRCRKLENLTYYCGSMTNAAMIIVSNNCPHLEAFRLCILRTHLPDRITGEPMDEGFGAIVMNCKKLCRLSTSGLVTDKAFAYIGQYGKFLKTLSVAFSGNTDMSLRYVFEGCTRLQKLEVRGGPFGDEGLLSGLNRFCNMRSLWMSSCRITMRGCRDVARQMPHLVLEVISGHSGNEEVTADTVDHLYLYRSLAGPRDDAPPFVNIL</sequence>
<dbReference type="GO" id="GO:0002758">
    <property type="term" value="P:innate immune response-activating signaling pathway"/>
    <property type="evidence" value="ECO:0007669"/>
    <property type="project" value="UniProtKB-ARBA"/>
</dbReference>
<dbReference type="GO" id="GO:0043531">
    <property type="term" value="F:ADP binding"/>
    <property type="evidence" value="ECO:0007669"/>
    <property type="project" value="InterPro"/>
</dbReference>
<dbReference type="InterPro" id="IPR041567">
    <property type="entry name" value="COI1_F-box"/>
</dbReference>
<dbReference type="Pfam" id="PF23559">
    <property type="entry name" value="WHD_DRP"/>
    <property type="match status" value="2"/>
</dbReference>
<dbReference type="HOGENOM" id="CLU_000837_21_0_1"/>
<dbReference type="Gene3D" id="1.10.8.430">
    <property type="entry name" value="Helical domain of apoptotic protease-activating factors"/>
    <property type="match status" value="1"/>
</dbReference>
<dbReference type="PANTHER" id="PTHR23155">
    <property type="entry name" value="DISEASE RESISTANCE PROTEIN RP"/>
    <property type="match status" value="1"/>
</dbReference>
<evidence type="ECO:0000259" key="9">
    <source>
        <dbReference type="Pfam" id="PF18511"/>
    </source>
</evidence>
<dbReference type="InterPro" id="IPR055414">
    <property type="entry name" value="LRR_R13L4/SHOC2-like"/>
</dbReference>
<dbReference type="eggNOG" id="KOG1947">
    <property type="taxonomic scope" value="Eukaryota"/>
</dbReference>
<keyword evidence="6" id="KW-0175">Coiled coil</keyword>
<dbReference type="Pfam" id="PF18511">
    <property type="entry name" value="F-box_5"/>
    <property type="match status" value="1"/>
</dbReference>
<dbReference type="EnsemblPlants" id="OB11G20260.1">
    <property type="protein sequence ID" value="OB11G20260.1"/>
    <property type="gene ID" value="OB11G20260"/>
</dbReference>
<organism evidence="13">
    <name type="scientific">Oryza brachyantha</name>
    <name type="common">malo sina</name>
    <dbReference type="NCBI Taxonomy" id="4533"/>
    <lineage>
        <taxon>Eukaryota</taxon>
        <taxon>Viridiplantae</taxon>
        <taxon>Streptophyta</taxon>
        <taxon>Embryophyta</taxon>
        <taxon>Tracheophyta</taxon>
        <taxon>Spermatophyta</taxon>
        <taxon>Magnoliopsida</taxon>
        <taxon>Liliopsida</taxon>
        <taxon>Poales</taxon>
        <taxon>Poaceae</taxon>
        <taxon>BOP clade</taxon>
        <taxon>Oryzoideae</taxon>
        <taxon>Oryzeae</taxon>
        <taxon>Oryzinae</taxon>
        <taxon>Oryza</taxon>
    </lineage>
</organism>
<name>J3N890_ORYBR</name>
<feature type="domain" description="NB-ARC" evidence="7">
    <location>
        <begin position="3"/>
        <end position="55"/>
    </location>
</feature>
<dbReference type="GO" id="GO:0042742">
    <property type="term" value="P:defense response to bacterium"/>
    <property type="evidence" value="ECO:0007669"/>
    <property type="project" value="UniProtKB-ARBA"/>
</dbReference>
<feature type="domain" description="NB-ARC" evidence="7">
    <location>
        <begin position="879"/>
        <end position="1043"/>
    </location>
</feature>
<dbReference type="SUPFAM" id="SSF52058">
    <property type="entry name" value="L domain-like"/>
    <property type="match status" value="2"/>
</dbReference>
<evidence type="ECO:0000259" key="7">
    <source>
        <dbReference type="Pfam" id="PF00931"/>
    </source>
</evidence>
<dbReference type="eggNOG" id="KOG4658">
    <property type="taxonomic scope" value="Eukaryota"/>
</dbReference>
<dbReference type="SUPFAM" id="SSF52047">
    <property type="entry name" value="RNI-like"/>
    <property type="match status" value="1"/>
</dbReference>
<evidence type="ECO:0000256" key="4">
    <source>
        <dbReference type="ARBA" id="ARBA00022741"/>
    </source>
</evidence>
<dbReference type="Pfam" id="PF00931">
    <property type="entry name" value="NB-ARC"/>
    <property type="match status" value="2"/>
</dbReference>
<dbReference type="PRINTS" id="PR00364">
    <property type="entry name" value="DISEASERSIST"/>
</dbReference>
<dbReference type="InterPro" id="IPR002182">
    <property type="entry name" value="NB-ARC"/>
</dbReference>
<protein>
    <recommendedName>
        <fullName evidence="15">NB-ARC domain-containing protein</fullName>
    </recommendedName>
</protein>
<dbReference type="OMA" id="QVDWISM"/>
<evidence type="ECO:0008006" key="15">
    <source>
        <dbReference type="Google" id="ProtNLM"/>
    </source>
</evidence>
<dbReference type="Gramene" id="OB11G20260.1">
    <property type="protein sequence ID" value="OB11G20260.1"/>
    <property type="gene ID" value="OB11G20260"/>
</dbReference>
<reference evidence="13" key="2">
    <citation type="submission" date="2013-04" db="UniProtKB">
        <authorList>
            <consortium name="EnsemblPlants"/>
        </authorList>
    </citation>
    <scope>IDENTIFICATION</scope>
</reference>
<evidence type="ECO:0000256" key="2">
    <source>
        <dbReference type="ARBA" id="ARBA00022614"/>
    </source>
</evidence>
<dbReference type="Pfam" id="PF18791">
    <property type="entry name" value="Transp_inhibit"/>
    <property type="match status" value="1"/>
</dbReference>
<dbReference type="InterPro" id="IPR032675">
    <property type="entry name" value="LRR_dom_sf"/>
</dbReference>
<dbReference type="Gene3D" id="1.20.5.4130">
    <property type="match status" value="1"/>
</dbReference>
<evidence type="ECO:0000259" key="11">
    <source>
        <dbReference type="Pfam" id="PF23559"/>
    </source>
</evidence>
<dbReference type="FunFam" id="1.10.10.10:FF:000322">
    <property type="entry name" value="Probable disease resistance protein At1g63360"/>
    <property type="match status" value="2"/>
</dbReference>
<evidence type="ECO:0000259" key="12">
    <source>
        <dbReference type="Pfam" id="PF23598"/>
    </source>
</evidence>
<accession>J3N890</accession>